<sequence>MAKQGRVQNLEMTARYDDGESVILDPVTFKSTASYVALSQLQADTYFSVSFMFKTLGPNGLILFNGISDYDFLALELHNGYLYYSYDVGGGPQRIYVNTAEPLNDNKWHDVSLIRPMKEKQIIRVDHFPATVENMDRNSPTDFNLKGPLYLGGVEKTMYRSLPANIKSGHGFQGCIATLYINGHKYNILRDAKNVEYSVTVGCKESGISCQPSSCFNGGHCVQQWNSYACDCEMTSYTGPTCNDVSTTYRFALGKGLITFEHGEGKDVSTNSDYLAFGFKTIQHNANLVRVDSSSGDDYIEMQLAGGNLVVAYNMGKLEHPIGEFYHKVNDGAYHVVRFTRSGPNATLQIDTWPQQTKTPAGDQMSVFNNQARVWIGGRKDSRGQINNGFIGTMSGFVFNSHHVFDMLVNRDPQVTKEGDVTLLPHNKSKMENDPEAMQSTQGIKHHLDKRSNRKEESSIRNIFSQVPTKASYSNNPSGRRKSGKWQDDNSIKKIGKKSSDKYLNGHFVQNNANTKLHSTHDIVETTVLSTTSQRNYILEGSLDVLESNLDQSEIDNRDTVQEHSGYPLDGSGFMETGYHDMENYMTGKTRDQSAKASRHSRLSPEWAKLKQVQEYYDIKNENIPQSRKILLGTFQNSPLAIDLRDTSKNSKFPKDRGKGWKKDYKIQQPKHSSTTPNQLTSDDIISSSGMEPECLNQEEDECISEALAPTDEIITASIIVHRTTTLRPDLNKYVQKALLSAFIIKQMKT</sequence>
<evidence type="ECO:0000256" key="1">
    <source>
        <dbReference type="ARBA" id="ARBA00004370"/>
    </source>
</evidence>
<dbReference type="PANTHER" id="PTHR15036">
    <property type="entry name" value="PIKACHURIN-LIKE PROTEIN"/>
    <property type="match status" value="1"/>
</dbReference>
<keyword evidence="4" id="KW-1133">Transmembrane helix</keyword>
<dbReference type="PROSITE" id="PS50026">
    <property type="entry name" value="EGF_3"/>
    <property type="match status" value="1"/>
</dbReference>
<dbReference type="EMBL" id="JBJQND010000006">
    <property type="protein sequence ID" value="KAL3872891.1"/>
    <property type="molecule type" value="Genomic_DNA"/>
</dbReference>
<dbReference type="SMART" id="SM00282">
    <property type="entry name" value="LamG"/>
    <property type="match status" value="2"/>
</dbReference>
<evidence type="ECO:0008006" key="13">
    <source>
        <dbReference type="Google" id="ProtNLM"/>
    </source>
</evidence>
<dbReference type="SUPFAM" id="SSF49899">
    <property type="entry name" value="Concanavalin A-like lectins/glucanases"/>
    <property type="match status" value="2"/>
</dbReference>
<feature type="region of interest" description="Disordered" evidence="8">
    <location>
        <begin position="425"/>
        <end position="492"/>
    </location>
</feature>
<evidence type="ECO:0000256" key="6">
    <source>
        <dbReference type="ARBA" id="ARBA00023157"/>
    </source>
</evidence>
<evidence type="ECO:0000259" key="10">
    <source>
        <dbReference type="PROSITE" id="PS50026"/>
    </source>
</evidence>
<evidence type="ECO:0000256" key="3">
    <source>
        <dbReference type="ARBA" id="ARBA00022692"/>
    </source>
</evidence>
<name>A0ABD3WHR5_SINWO</name>
<feature type="compositionally biased region" description="Basic and acidic residues" evidence="8">
    <location>
        <begin position="450"/>
        <end position="459"/>
    </location>
</feature>
<accession>A0ABD3WHR5</accession>
<gene>
    <name evidence="11" type="ORF">ACJMK2_036072</name>
</gene>
<comment type="caution">
    <text evidence="11">The sequence shown here is derived from an EMBL/GenBank/DDBJ whole genome shotgun (WGS) entry which is preliminary data.</text>
</comment>
<evidence type="ECO:0000313" key="11">
    <source>
        <dbReference type="EMBL" id="KAL3872891.1"/>
    </source>
</evidence>
<keyword evidence="12" id="KW-1185">Reference proteome</keyword>
<protein>
    <recommendedName>
        <fullName evidence="13">Neurexin</fullName>
    </recommendedName>
</protein>
<dbReference type="CDD" id="cd00110">
    <property type="entry name" value="LamG"/>
    <property type="match status" value="2"/>
</dbReference>
<evidence type="ECO:0000256" key="8">
    <source>
        <dbReference type="SAM" id="MobiDB-lite"/>
    </source>
</evidence>
<comment type="caution">
    <text evidence="7">Lacks conserved residue(s) required for the propagation of feature annotation.</text>
</comment>
<comment type="subcellular location">
    <subcellularLocation>
        <location evidence="1">Membrane</location>
    </subcellularLocation>
</comment>
<feature type="region of interest" description="Disordered" evidence="8">
    <location>
        <begin position="646"/>
        <end position="681"/>
    </location>
</feature>
<dbReference type="InterPro" id="IPR013320">
    <property type="entry name" value="ConA-like_dom_sf"/>
</dbReference>
<feature type="compositionally biased region" description="Basic and acidic residues" evidence="8">
    <location>
        <begin position="646"/>
        <end position="666"/>
    </location>
</feature>
<feature type="compositionally biased region" description="Polar residues" evidence="8">
    <location>
        <begin position="460"/>
        <end position="478"/>
    </location>
</feature>
<dbReference type="InterPro" id="IPR000742">
    <property type="entry name" value="EGF"/>
</dbReference>
<keyword evidence="2 7" id="KW-0245">EGF-like domain</keyword>
<evidence type="ECO:0000259" key="9">
    <source>
        <dbReference type="PROSITE" id="PS50025"/>
    </source>
</evidence>
<evidence type="ECO:0000313" key="12">
    <source>
        <dbReference type="Proteomes" id="UP001634394"/>
    </source>
</evidence>
<keyword evidence="3" id="KW-0812">Transmembrane</keyword>
<dbReference type="CDD" id="cd00054">
    <property type="entry name" value="EGF_CA"/>
    <property type="match status" value="1"/>
</dbReference>
<dbReference type="PROSITE" id="PS50025">
    <property type="entry name" value="LAM_G_DOMAIN"/>
    <property type="match status" value="2"/>
</dbReference>
<feature type="domain" description="Laminin G" evidence="9">
    <location>
        <begin position="247"/>
        <end position="421"/>
    </location>
</feature>
<evidence type="ECO:0000256" key="5">
    <source>
        <dbReference type="ARBA" id="ARBA00023136"/>
    </source>
</evidence>
<dbReference type="AlphaFoldDB" id="A0ABD3WHR5"/>
<dbReference type="GO" id="GO:0016020">
    <property type="term" value="C:membrane"/>
    <property type="evidence" value="ECO:0007669"/>
    <property type="project" value="UniProtKB-SubCell"/>
</dbReference>
<keyword evidence="5" id="KW-0472">Membrane</keyword>
<feature type="compositionally biased region" description="Polar residues" evidence="8">
    <location>
        <begin position="670"/>
        <end position="681"/>
    </location>
</feature>
<dbReference type="Gene3D" id="2.10.25.10">
    <property type="entry name" value="Laminin"/>
    <property type="match status" value="1"/>
</dbReference>
<dbReference type="Gene3D" id="2.60.120.200">
    <property type="match status" value="2"/>
</dbReference>
<keyword evidence="6" id="KW-1015">Disulfide bond</keyword>
<feature type="domain" description="Laminin G" evidence="9">
    <location>
        <begin position="25"/>
        <end position="203"/>
    </location>
</feature>
<evidence type="ECO:0000256" key="4">
    <source>
        <dbReference type="ARBA" id="ARBA00022989"/>
    </source>
</evidence>
<dbReference type="Pfam" id="PF02210">
    <property type="entry name" value="Laminin_G_2"/>
    <property type="match status" value="2"/>
</dbReference>
<dbReference type="PANTHER" id="PTHR15036:SF89">
    <property type="entry name" value="NEUREXIN 1, ISOFORM F"/>
    <property type="match status" value="1"/>
</dbReference>
<organism evidence="11 12">
    <name type="scientific">Sinanodonta woodiana</name>
    <name type="common">Chinese pond mussel</name>
    <name type="synonym">Anodonta woodiana</name>
    <dbReference type="NCBI Taxonomy" id="1069815"/>
    <lineage>
        <taxon>Eukaryota</taxon>
        <taxon>Metazoa</taxon>
        <taxon>Spiralia</taxon>
        <taxon>Lophotrochozoa</taxon>
        <taxon>Mollusca</taxon>
        <taxon>Bivalvia</taxon>
        <taxon>Autobranchia</taxon>
        <taxon>Heteroconchia</taxon>
        <taxon>Palaeoheterodonta</taxon>
        <taxon>Unionida</taxon>
        <taxon>Unionoidea</taxon>
        <taxon>Unionidae</taxon>
        <taxon>Unioninae</taxon>
        <taxon>Sinanodonta</taxon>
    </lineage>
</organism>
<reference evidence="11 12" key="1">
    <citation type="submission" date="2024-11" db="EMBL/GenBank/DDBJ databases">
        <title>Chromosome-level genome assembly of the freshwater bivalve Anodonta woodiana.</title>
        <authorList>
            <person name="Chen X."/>
        </authorList>
    </citation>
    <scope>NUCLEOTIDE SEQUENCE [LARGE SCALE GENOMIC DNA]</scope>
    <source>
        <strain evidence="11">MN2024</strain>
        <tissue evidence="11">Gills</tissue>
    </source>
</reference>
<dbReference type="InterPro" id="IPR050372">
    <property type="entry name" value="Neurexin-related_CASP"/>
</dbReference>
<feature type="domain" description="EGF-like" evidence="10">
    <location>
        <begin position="206"/>
        <end position="243"/>
    </location>
</feature>
<evidence type="ECO:0000256" key="2">
    <source>
        <dbReference type="ARBA" id="ARBA00022536"/>
    </source>
</evidence>
<dbReference type="Proteomes" id="UP001634394">
    <property type="component" value="Unassembled WGS sequence"/>
</dbReference>
<dbReference type="FunFam" id="2.10.25.10:FF:000015">
    <property type="entry name" value="neurexin-1 isoform X1"/>
    <property type="match status" value="1"/>
</dbReference>
<evidence type="ECO:0000256" key="7">
    <source>
        <dbReference type="PROSITE-ProRule" id="PRU00076"/>
    </source>
</evidence>
<dbReference type="InterPro" id="IPR001791">
    <property type="entry name" value="Laminin_G"/>
</dbReference>
<proteinExistence type="predicted"/>